<dbReference type="Proteomes" id="UP000015241">
    <property type="component" value="Unassembled WGS sequence"/>
</dbReference>
<dbReference type="InParanoid" id="S8F7U4"/>
<sequence>MSPRTSSSSSQSSVSSGDHSIDSYSHSNYSSSSSDMLFGTPKSAKGGTGVTQHGHTLQKHEVNRSSWAKEIKGKVSVFDAPVKDFLDIFVPGPKPSKRPSKKILRDAFVNVDPNGKEVDKYPDLIEGLGSLVKGFDTEKRPDFGNGSRCRIPFPFEA</sequence>
<dbReference type="AlphaFoldDB" id="S8F7U4"/>
<evidence type="ECO:0000313" key="2">
    <source>
        <dbReference type="EMBL" id="EPS97690.1"/>
    </source>
</evidence>
<evidence type="ECO:0000313" key="3">
    <source>
        <dbReference type="Proteomes" id="UP000015241"/>
    </source>
</evidence>
<dbReference type="EMBL" id="KE504174">
    <property type="protein sequence ID" value="EPS97690.1"/>
    <property type="molecule type" value="Genomic_DNA"/>
</dbReference>
<organism evidence="2 3">
    <name type="scientific">Fomitopsis schrenkii</name>
    <name type="common">Brown rot fungus</name>
    <dbReference type="NCBI Taxonomy" id="2126942"/>
    <lineage>
        <taxon>Eukaryota</taxon>
        <taxon>Fungi</taxon>
        <taxon>Dikarya</taxon>
        <taxon>Basidiomycota</taxon>
        <taxon>Agaricomycotina</taxon>
        <taxon>Agaricomycetes</taxon>
        <taxon>Polyporales</taxon>
        <taxon>Fomitopsis</taxon>
    </lineage>
</organism>
<feature type="region of interest" description="Disordered" evidence="1">
    <location>
        <begin position="1"/>
        <end position="65"/>
    </location>
</feature>
<proteinExistence type="predicted"/>
<name>S8F7U4_FOMSC</name>
<protein>
    <submittedName>
        <fullName evidence="2">Uncharacterized protein</fullName>
    </submittedName>
</protein>
<reference evidence="2 3" key="1">
    <citation type="journal article" date="2012" name="Science">
        <title>The Paleozoic origin of enzymatic lignin decomposition reconstructed from 31 fungal genomes.</title>
        <authorList>
            <person name="Floudas D."/>
            <person name="Binder M."/>
            <person name="Riley R."/>
            <person name="Barry K."/>
            <person name="Blanchette R.A."/>
            <person name="Henrissat B."/>
            <person name="Martinez A.T."/>
            <person name="Otillar R."/>
            <person name="Spatafora J.W."/>
            <person name="Yadav J.S."/>
            <person name="Aerts A."/>
            <person name="Benoit I."/>
            <person name="Boyd A."/>
            <person name="Carlson A."/>
            <person name="Copeland A."/>
            <person name="Coutinho P.M."/>
            <person name="de Vries R.P."/>
            <person name="Ferreira P."/>
            <person name="Findley K."/>
            <person name="Foster B."/>
            <person name="Gaskell J."/>
            <person name="Glotzer D."/>
            <person name="Gorecki P."/>
            <person name="Heitman J."/>
            <person name="Hesse C."/>
            <person name="Hori C."/>
            <person name="Igarashi K."/>
            <person name="Jurgens J.A."/>
            <person name="Kallen N."/>
            <person name="Kersten P."/>
            <person name="Kohler A."/>
            <person name="Kuees U."/>
            <person name="Kumar T.K.A."/>
            <person name="Kuo A."/>
            <person name="LaButti K."/>
            <person name="Larrondo L.F."/>
            <person name="Lindquist E."/>
            <person name="Ling A."/>
            <person name="Lombard V."/>
            <person name="Lucas S."/>
            <person name="Lundell T."/>
            <person name="Martin R."/>
            <person name="McLaughlin D.J."/>
            <person name="Morgenstern I."/>
            <person name="Morin E."/>
            <person name="Murat C."/>
            <person name="Nagy L.G."/>
            <person name="Nolan M."/>
            <person name="Ohm R.A."/>
            <person name="Patyshakuliyeva A."/>
            <person name="Rokas A."/>
            <person name="Ruiz-Duenas F.J."/>
            <person name="Sabat G."/>
            <person name="Salamov A."/>
            <person name="Samejima M."/>
            <person name="Schmutz J."/>
            <person name="Slot J.C."/>
            <person name="St John F."/>
            <person name="Stenlid J."/>
            <person name="Sun H."/>
            <person name="Sun S."/>
            <person name="Syed K."/>
            <person name="Tsang A."/>
            <person name="Wiebenga A."/>
            <person name="Young D."/>
            <person name="Pisabarro A."/>
            <person name="Eastwood D.C."/>
            <person name="Martin F."/>
            <person name="Cullen D."/>
            <person name="Grigoriev I.V."/>
            <person name="Hibbett D.S."/>
        </authorList>
    </citation>
    <scope>NUCLEOTIDE SEQUENCE</scope>
    <source>
        <strain evidence="3">FP-58527</strain>
    </source>
</reference>
<feature type="non-terminal residue" evidence="2">
    <location>
        <position position="157"/>
    </location>
</feature>
<dbReference type="OrthoDB" id="10627131at2759"/>
<keyword evidence="3" id="KW-1185">Reference proteome</keyword>
<dbReference type="STRING" id="743788.S8F7U4"/>
<evidence type="ECO:0000256" key="1">
    <source>
        <dbReference type="SAM" id="MobiDB-lite"/>
    </source>
</evidence>
<gene>
    <name evidence="2" type="ORF">FOMPIDRAFT_1024958</name>
</gene>
<dbReference type="HOGENOM" id="CLU_104277_0_0_1"/>
<feature type="compositionally biased region" description="Low complexity" evidence="1">
    <location>
        <begin position="1"/>
        <end position="35"/>
    </location>
</feature>
<accession>S8F7U4</accession>